<feature type="transmembrane region" description="Helical" evidence="1">
    <location>
        <begin position="50"/>
        <end position="67"/>
    </location>
</feature>
<keyword evidence="1" id="KW-0472">Membrane</keyword>
<dbReference type="Proteomes" id="UP000225740">
    <property type="component" value="Unassembled WGS sequence"/>
</dbReference>
<name>A0A2G1W4Q4_9BACT</name>
<evidence type="ECO:0000313" key="3">
    <source>
        <dbReference type="Proteomes" id="UP000225740"/>
    </source>
</evidence>
<evidence type="ECO:0000313" key="2">
    <source>
        <dbReference type="EMBL" id="PHQ34002.1"/>
    </source>
</evidence>
<dbReference type="AlphaFoldDB" id="A0A2G1W4Q4"/>
<reference evidence="2 3" key="1">
    <citation type="submission" date="2017-06" db="EMBL/GenBank/DDBJ databases">
        <title>Description of Rhodopirellula bahusiensis sp. nov.</title>
        <authorList>
            <person name="Kizina J."/>
            <person name="Harder J."/>
        </authorList>
    </citation>
    <scope>NUCLEOTIDE SEQUENCE [LARGE SCALE GENOMIC DNA]</scope>
    <source>
        <strain evidence="2 3">SWK21</strain>
    </source>
</reference>
<proteinExistence type="predicted"/>
<comment type="caution">
    <text evidence="2">The sequence shown here is derived from an EMBL/GenBank/DDBJ whole genome shotgun (WGS) entry which is preliminary data.</text>
</comment>
<keyword evidence="1" id="KW-1133">Transmembrane helix</keyword>
<protein>
    <submittedName>
        <fullName evidence="2">Uncharacterized protein</fullName>
    </submittedName>
</protein>
<feature type="transmembrane region" description="Helical" evidence="1">
    <location>
        <begin position="12"/>
        <end position="38"/>
    </location>
</feature>
<gene>
    <name evidence="2" type="ORF">CEE69_17000</name>
</gene>
<organism evidence="2 3">
    <name type="scientific">Rhodopirellula bahusiensis</name>
    <dbReference type="NCBI Taxonomy" id="2014065"/>
    <lineage>
        <taxon>Bacteria</taxon>
        <taxon>Pseudomonadati</taxon>
        <taxon>Planctomycetota</taxon>
        <taxon>Planctomycetia</taxon>
        <taxon>Pirellulales</taxon>
        <taxon>Pirellulaceae</taxon>
        <taxon>Rhodopirellula</taxon>
    </lineage>
</organism>
<keyword evidence="1" id="KW-0812">Transmembrane</keyword>
<accession>A0A2G1W4Q4</accession>
<keyword evidence="3" id="KW-1185">Reference proteome</keyword>
<sequence length="75" mass="8364">MTVTTIRSTPGAVVLLWFMAATLVVGAIVIGIDVYIIGHPFRAPLEPYHAFFYSPPFVIMFAGVYFADRLQRSSR</sequence>
<dbReference type="EMBL" id="NIZW01000013">
    <property type="protein sequence ID" value="PHQ34002.1"/>
    <property type="molecule type" value="Genomic_DNA"/>
</dbReference>
<evidence type="ECO:0000256" key="1">
    <source>
        <dbReference type="SAM" id="Phobius"/>
    </source>
</evidence>